<gene>
    <name evidence="4" type="ORF">FL583_24355</name>
</gene>
<dbReference type="AlphaFoldDB" id="A0A545AMA1"/>
<evidence type="ECO:0000256" key="2">
    <source>
        <dbReference type="SAM" id="Phobius"/>
    </source>
</evidence>
<dbReference type="Proteomes" id="UP000317982">
    <property type="component" value="Unassembled WGS sequence"/>
</dbReference>
<evidence type="ECO:0008006" key="6">
    <source>
        <dbReference type="Google" id="ProtNLM"/>
    </source>
</evidence>
<dbReference type="Pfam" id="PF13620">
    <property type="entry name" value="CarboxypepD_reg"/>
    <property type="match status" value="1"/>
</dbReference>
<evidence type="ECO:0000256" key="3">
    <source>
        <dbReference type="SAM" id="SignalP"/>
    </source>
</evidence>
<keyword evidence="2" id="KW-1133">Transmembrane helix</keyword>
<feature type="compositionally biased region" description="Pro residues" evidence="1">
    <location>
        <begin position="511"/>
        <end position="536"/>
    </location>
</feature>
<evidence type="ECO:0000313" key="4">
    <source>
        <dbReference type="EMBL" id="TQS42443.1"/>
    </source>
</evidence>
<feature type="compositionally biased region" description="Low complexity" evidence="1">
    <location>
        <begin position="537"/>
        <end position="548"/>
    </location>
</feature>
<feature type="compositionally biased region" description="Pro residues" evidence="1">
    <location>
        <begin position="549"/>
        <end position="595"/>
    </location>
</feature>
<comment type="caution">
    <text evidence="4">The sequence shown here is derived from an EMBL/GenBank/DDBJ whole genome shotgun (WGS) entry which is preliminary data.</text>
</comment>
<dbReference type="InParanoid" id="A0A545AMA1"/>
<keyword evidence="2" id="KW-0472">Membrane</keyword>
<dbReference type="Gene3D" id="2.60.40.1120">
    <property type="entry name" value="Carboxypeptidase-like, regulatory domain"/>
    <property type="match status" value="1"/>
</dbReference>
<proteinExistence type="predicted"/>
<organism evidence="4 5">
    <name type="scientific">Cryptosporangium phraense</name>
    <dbReference type="NCBI Taxonomy" id="2593070"/>
    <lineage>
        <taxon>Bacteria</taxon>
        <taxon>Bacillati</taxon>
        <taxon>Actinomycetota</taxon>
        <taxon>Actinomycetes</taxon>
        <taxon>Cryptosporangiales</taxon>
        <taxon>Cryptosporangiaceae</taxon>
        <taxon>Cryptosporangium</taxon>
    </lineage>
</organism>
<dbReference type="OrthoDB" id="5185884at2"/>
<keyword evidence="2" id="KW-0812">Transmembrane</keyword>
<feature type="region of interest" description="Disordered" evidence="1">
    <location>
        <begin position="407"/>
        <end position="711"/>
    </location>
</feature>
<evidence type="ECO:0000313" key="5">
    <source>
        <dbReference type="Proteomes" id="UP000317982"/>
    </source>
</evidence>
<dbReference type="SUPFAM" id="SSF49464">
    <property type="entry name" value="Carboxypeptidase regulatory domain-like"/>
    <property type="match status" value="1"/>
</dbReference>
<accession>A0A545AMA1</accession>
<feature type="chain" id="PRO_5021817196" description="Carboxypeptidase regulatory-like domain-containing protein" evidence="3">
    <location>
        <begin position="29"/>
        <end position="711"/>
    </location>
</feature>
<keyword evidence="5" id="KW-1185">Reference proteome</keyword>
<feature type="compositionally biased region" description="Low complexity" evidence="1">
    <location>
        <begin position="484"/>
        <end position="510"/>
    </location>
</feature>
<keyword evidence="3" id="KW-0732">Signal</keyword>
<sequence length="711" mass="71032">MVRYARRLGATLLAAFALLLLSALPAHAGDPADLRLEVRQGNLATQAGGQPATLVFAITNDGPSKADAFNANVVIPFGDRGVVLASSSPSCNQVGGPTVLSCPVNELDVGKTTVFTLVIAPPQAGSLPATDAPLNAAGQISIDAGGDDPNGANDSSQFTLTLTGAPPAVTQINGTVADGQSGQPISGASVTTRDVNGATCLTTTDSSGAFNCTPTPDRPLAGGQVTIEATMAGYQVSRTTVNPQNGTVTGVSLALEPVASASPSPSPAAPSSAAPSTPAPQAAVKTDDGGIPWDTVILIVGIVVALGGLGALGFWLYKRGDKDNGGPGGPSPDLPDLVAAESIMPTMPMRVPQALAENGSLAETAVAAPYGSPDATAVWGAPPPAPAPGPGADAWQQVNRSTEPIQVSGAAGGWSGGNSTDSTAEWPTVSAETPVSGSSEWGTPGRSAYGASDAPLAGWDTPPVYPASAPPAQGYQASAPPYPVSGASYPASAPPAQSYSAPPAQSFSAPPAQPYSAPPAPGYPASGPPAGYPTPAPGYATSPSNYPASAPPAPYPASAPPAPYPASAPPNYPASAPPNYPASAPPFPASAPPAQPYSAPTPNYPASAPPAPAYGPAPTAQWPAPAYPQNPAPNSWDAPPPPNYPASAPPANYPPAGYQPQPGYPPQTPTWPSPPANQPPPTGQPQQNYPPPEPDPAPEWQQPYWPPNGQR</sequence>
<feature type="compositionally biased region" description="Polar residues" evidence="1">
    <location>
        <begin position="418"/>
        <end position="441"/>
    </location>
</feature>
<dbReference type="EMBL" id="VIRS01000018">
    <property type="protein sequence ID" value="TQS42443.1"/>
    <property type="molecule type" value="Genomic_DNA"/>
</dbReference>
<feature type="compositionally biased region" description="Pro residues" evidence="1">
    <location>
        <begin position="662"/>
        <end position="697"/>
    </location>
</feature>
<feature type="signal peptide" evidence="3">
    <location>
        <begin position="1"/>
        <end position="28"/>
    </location>
</feature>
<reference evidence="4 5" key="1">
    <citation type="submission" date="2019-07" db="EMBL/GenBank/DDBJ databases">
        <title>Cryptosporangium phraense sp. nov., isolated from plant litter.</title>
        <authorList>
            <person name="Suriyachadkun C."/>
        </authorList>
    </citation>
    <scope>NUCLEOTIDE SEQUENCE [LARGE SCALE GENOMIC DNA]</scope>
    <source>
        <strain evidence="4 5">A-T 5661</strain>
    </source>
</reference>
<feature type="compositionally biased region" description="Pro residues" evidence="1">
    <location>
        <begin position="638"/>
        <end position="653"/>
    </location>
</feature>
<feature type="transmembrane region" description="Helical" evidence="2">
    <location>
        <begin position="296"/>
        <end position="317"/>
    </location>
</feature>
<feature type="compositionally biased region" description="Low complexity" evidence="1">
    <location>
        <begin position="259"/>
        <end position="283"/>
    </location>
</feature>
<name>A0A545AMA1_9ACTN</name>
<feature type="compositionally biased region" description="Low complexity" evidence="1">
    <location>
        <begin position="596"/>
        <end position="606"/>
    </location>
</feature>
<feature type="region of interest" description="Disordered" evidence="1">
    <location>
        <begin position="258"/>
        <end position="286"/>
    </location>
</feature>
<evidence type="ECO:0000256" key="1">
    <source>
        <dbReference type="SAM" id="MobiDB-lite"/>
    </source>
</evidence>
<protein>
    <recommendedName>
        <fullName evidence="6">Carboxypeptidase regulatory-like domain-containing protein</fullName>
    </recommendedName>
</protein>
<dbReference type="InterPro" id="IPR008969">
    <property type="entry name" value="CarboxyPept-like_regulatory"/>
</dbReference>